<feature type="compositionally biased region" description="Polar residues" evidence="1">
    <location>
        <begin position="1516"/>
        <end position="1525"/>
    </location>
</feature>
<feature type="region of interest" description="Disordered" evidence="1">
    <location>
        <begin position="745"/>
        <end position="813"/>
    </location>
</feature>
<dbReference type="Proteomes" id="UP001153321">
    <property type="component" value="Chromosome 9"/>
</dbReference>
<feature type="compositionally biased region" description="Basic and acidic residues" evidence="1">
    <location>
        <begin position="670"/>
        <end position="680"/>
    </location>
</feature>
<feature type="compositionally biased region" description="Basic and acidic residues" evidence="1">
    <location>
        <begin position="782"/>
        <end position="797"/>
    </location>
</feature>
<proteinExistence type="predicted"/>
<accession>A0A9P0IJV1</accession>
<feature type="compositionally biased region" description="Basic and acidic residues" evidence="1">
    <location>
        <begin position="309"/>
        <end position="325"/>
    </location>
</feature>
<name>A0A9P0IJV1_SPOLI</name>
<organism evidence="2 3">
    <name type="scientific">Spodoptera littoralis</name>
    <name type="common">Egyptian cotton leafworm</name>
    <dbReference type="NCBI Taxonomy" id="7109"/>
    <lineage>
        <taxon>Eukaryota</taxon>
        <taxon>Metazoa</taxon>
        <taxon>Ecdysozoa</taxon>
        <taxon>Arthropoda</taxon>
        <taxon>Hexapoda</taxon>
        <taxon>Insecta</taxon>
        <taxon>Pterygota</taxon>
        <taxon>Neoptera</taxon>
        <taxon>Endopterygota</taxon>
        <taxon>Lepidoptera</taxon>
        <taxon>Glossata</taxon>
        <taxon>Ditrysia</taxon>
        <taxon>Noctuoidea</taxon>
        <taxon>Noctuidae</taxon>
        <taxon>Amphipyrinae</taxon>
        <taxon>Spodoptera</taxon>
    </lineage>
</organism>
<feature type="region of interest" description="Disordered" evidence="1">
    <location>
        <begin position="1760"/>
        <end position="1779"/>
    </location>
</feature>
<feature type="compositionally biased region" description="Polar residues" evidence="1">
    <location>
        <begin position="1465"/>
        <end position="1478"/>
    </location>
</feature>
<feature type="region of interest" description="Disordered" evidence="1">
    <location>
        <begin position="586"/>
        <end position="627"/>
    </location>
</feature>
<dbReference type="EMBL" id="LR824540">
    <property type="protein sequence ID" value="CAH1647119.1"/>
    <property type="molecule type" value="Genomic_DNA"/>
</dbReference>
<protein>
    <recommendedName>
        <fullName evidence="4">WASP family protein member</fullName>
    </recommendedName>
</protein>
<feature type="compositionally biased region" description="Basic residues" evidence="1">
    <location>
        <begin position="217"/>
        <end position="230"/>
    </location>
</feature>
<feature type="compositionally biased region" description="Low complexity" evidence="1">
    <location>
        <begin position="611"/>
        <end position="623"/>
    </location>
</feature>
<feature type="region of interest" description="Disordered" evidence="1">
    <location>
        <begin position="1455"/>
        <end position="1525"/>
    </location>
</feature>
<feature type="compositionally biased region" description="Polar residues" evidence="1">
    <location>
        <begin position="354"/>
        <end position="363"/>
    </location>
</feature>
<feature type="region of interest" description="Disordered" evidence="1">
    <location>
        <begin position="670"/>
        <end position="725"/>
    </location>
</feature>
<feature type="region of interest" description="Disordered" evidence="1">
    <location>
        <begin position="1584"/>
        <end position="1612"/>
    </location>
</feature>
<evidence type="ECO:0000313" key="2">
    <source>
        <dbReference type="EMBL" id="CAH1647119.1"/>
    </source>
</evidence>
<keyword evidence="3" id="KW-1185">Reference proteome</keyword>
<sequence>MLFSIYRISSNNNIQYSFVTAEGSLSDFADRKVQYTASHPLKKGLFTPDTRPSSIRKLYEKATTDRLSASILDQLRRDSQHSPYLLCTPVLSTKRRRIYHKVDVEIETRIPSVVEQLRKWTSKEAVGDVTALPDASMRIASSVTLTPDELSECGSGDDEPIDHRLPSPDEQLRIIASKFPPEVVAIDTSGKFFDRMCSSRKSLHLESTTGETDTVKRRTRTRKPRGKRRNTISGTDQKELREAIAGDTSNAAASEEIEDSNTVIRSKSSDLLKKSPIDPVTKKGHFNSLKQWGKNRLKLIGRSPSASRDNFKDTSKCEKAKDSKSPPRQVELVQDSVTMRKKRPGDEDRRTHQRCASYSSSEKSIGVPSIVQPNIATINTGVKLRGTSVQRRLRRSGTAKDEPHSSSGNWSASSESGRTSIGSEITTTTVPPKSTTSAATSNNSLNAHHGPPSSIISRRRFLNTSGSGSATSEGTLTPDIIHDLHEDLETSSEFSCDTEGYYTSFHMDSGLKTLKEEEITPSTPLHTSNALSNSSNSQNMTAENEYELFGKGSTSTTTSSAGTVCTTLMAAGSDRSLVIGPTVPERKSSLAKMSRNRSANAHSANTSLDRSINSSFSKSPFSSLRYNPVRYSDKPAYNNSSPEINEATPPTITITRNVGNHTEITAVAEVHTETELESAKKSTGTSSPDSGHNTSSSPIEDSVSSAHGKNSLSEQDYSESSDLEGTERIERIRYKTTINSSRIPSMCVITPSNSDDESESSNKDSDIVIKTQTELSKVASRPKLDLPVEEKPKEVKTPTELTKPSNKGSQIKSSLQPFNSLMCKLKGVLPHKLSNKKSPVSKEPELTEDFYDTGDYVTIADVKNNNQKLSLNRGIYGNSDVVKKNLQTVLSGKLPETEYVSLNELPNCLSGSKDYLEHSLEDKPSPALEDVQIKGAKVTLDSQGQVIYSSDTLKRRKGAHTTFEPGPFVQEIKPTTTVIQRETADVVQVIDETDFPYEPPPPSSKPTSPQLGKMIIKAPTAPDGLMTTEFVTLPTPKPSTIITATPITETPVLSNQQHSKITKNPQDVPRVVEAITRTGAYVNIHDAEGVSLSPTKDDLAGKNVSSKSISRQLFETKLQSIDVADLAPQVNEQIIPFVPNFQTPIILQNKFEKQEFLKSGSKVAEVLRMFTNKNNTNGNGEFSLSNTNDELLDKSNLNKVKRSDSYKLANSPLMPIKKLLKLESFGTNNKKVDSLEMIQAEIAADLLRDQINYPPTVSPKLSHRTAIDELEKCECMSNNTSFIDDDFDSKLTALTLSPFATPLAKRHTVAIIPDTRDTSLDILSAILDADPDDVCILHCPPSCPLTPSKVTVPVDSSMHRARILSISESDYGTEICEGDCFQCFVFNDTLKDYRHSSADKPYLNIPPSVIQDKGPTVDLNAINPTLHRYHTAHLRGRHGVVDYDNSNAAQRDQPKFWTLPKRSNLESNAPQRSASSYGMKTAAANIPAPEKRAQGSTNTNDESIKISPIDPRTSGHFKSSTPSNKENVVDLGTKLLSPVKSTMTNEELYAVIHKSKKKLNIKDTTERSESPALSTISLSPVNSETSLYTKGSQRHPETGYLGDPRNRMSWSPSEKQNIFPTASPIYGTQKQETNCADRYGPMSQTSRLDFKKLLLQHSVKLNTLPQNKTNKLSAVEQLKLSREKPQTLPSQVTNRSQVNILDLSGSPKTYTHRKVMKPNVQPSSPGRTGSLIKEHKNTPKILLSPKSQWRFASPRSDVLSTPIPEAYNEDDNSNSSGEKHEVLVETPPSKTVPIVTNQHFGARRNLIPINETTLEMERNFPPSTDQGVYPLNTDFIRSQGLSRTEILQAKRAEFFNTCPESSPPKLTSFKSPNAAGPSVNSRSKTSPERGKVSPTTLETAL</sequence>
<feature type="region of interest" description="Disordered" evidence="1">
    <location>
        <begin position="1858"/>
        <end position="1901"/>
    </location>
</feature>
<feature type="compositionally biased region" description="Low complexity" evidence="1">
    <location>
        <begin position="405"/>
        <end position="416"/>
    </location>
</feature>
<evidence type="ECO:0008006" key="4">
    <source>
        <dbReference type="Google" id="ProtNLM"/>
    </source>
</evidence>
<feature type="compositionally biased region" description="Polar residues" evidence="1">
    <location>
        <begin position="596"/>
        <end position="610"/>
    </location>
</feature>
<feature type="region of interest" description="Disordered" evidence="1">
    <location>
        <begin position="205"/>
        <end position="262"/>
    </location>
</feature>
<feature type="compositionally biased region" description="Polar residues" evidence="1">
    <location>
        <begin position="681"/>
        <end position="715"/>
    </location>
</feature>
<feature type="region of interest" description="Disordered" evidence="1">
    <location>
        <begin position="387"/>
        <end position="455"/>
    </location>
</feature>
<feature type="compositionally biased region" description="Polar residues" evidence="1">
    <location>
        <begin position="1858"/>
        <end position="1871"/>
    </location>
</feature>
<reference evidence="2" key="1">
    <citation type="submission" date="2022-02" db="EMBL/GenBank/DDBJ databases">
        <authorList>
            <person name="King R."/>
        </authorList>
    </citation>
    <scope>NUCLEOTIDE SEQUENCE</scope>
</reference>
<evidence type="ECO:0000256" key="1">
    <source>
        <dbReference type="SAM" id="MobiDB-lite"/>
    </source>
</evidence>
<evidence type="ECO:0000313" key="3">
    <source>
        <dbReference type="Proteomes" id="UP001153321"/>
    </source>
</evidence>
<feature type="compositionally biased region" description="Low complexity" evidence="1">
    <location>
        <begin position="426"/>
        <end position="444"/>
    </location>
</feature>
<feature type="region of interest" description="Disordered" evidence="1">
    <location>
        <begin position="1716"/>
        <end position="1745"/>
    </location>
</feature>
<gene>
    <name evidence="2" type="ORF">SPLIT_LOCUS12470</name>
</gene>
<feature type="region of interest" description="Disordered" evidence="1">
    <location>
        <begin position="300"/>
        <end position="365"/>
    </location>
</feature>